<protein>
    <recommendedName>
        <fullName evidence="2">Transglutaminase-like domain-containing protein</fullName>
    </recommendedName>
</protein>
<dbReference type="EMBL" id="LAZR01012684">
    <property type="protein sequence ID" value="KKM25599.1"/>
    <property type="molecule type" value="Genomic_DNA"/>
</dbReference>
<reference evidence="3" key="1">
    <citation type="journal article" date="2015" name="Nature">
        <title>Complex archaea that bridge the gap between prokaryotes and eukaryotes.</title>
        <authorList>
            <person name="Spang A."/>
            <person name="Saw J.H."/>
            <person name="Jorgensen S.L."/>
            <person name="Zaremba-Niedzwiedzka K."/>
            <person name="Martijn J."/>
            <person name="Lind A.E."/>
            <person name="van Eijk R."/>
            <person name="Schleper C."/>
            <person name="Guy L."/>
            <person name="Ettema T.J."/>
        </authorList>
    </citation>
    <scope>NUCLEOTIDE SEQUENCE</scope>
</reference>
<keyword evidence="1" id="KW-1133">Transmembrane helix</keyword>
<dbReference type="AlphaFoldDB" id="A0A0F9IZP6"/>
<dbReference type="SMART" id="SM00460">
    <property type="entry name" value="TGc"/>
    <property type="match status" value="1"/>
</dbReference>
<evidence type="ECO:0000313" key="3">
    <source>
        <dbReference type="EMBL" id="KKM25599.1"/>
    </source>
</evidence>
<evidence type="ECO:0000256" key="1">
    <source>
        <dbReference type="SAM" id="Phobius"/>
    </source>
</evidence>
<keyword evidence="1" id="KW-0472">Membrane</keyword>
<gene>
    <name evidence="3" type="ORF">LCGC14_1593380</name>
</gene>
<dbReference type="Gene3D" id="3.10.620.30">
    <property type="match status" value="1"/>
</dbReference>
<dbReference type="InterPro" id="IPR002931">
    <property type="entry name" value="Transglutaminase-like"/>
</dbReference>
<evidence type="ECO:0000259" key="2">
    <source>
        <dbReference type="SMART" id="SM00460"/>
    </source>
</evidence>
<name>A0A0F9IZP6_9ZZZZ</name>
<dbReference type="InterPro" id="IPR038765">
    <property type="entry name" value="Papain-like_cys_pep_sf"/>
</dbReference>
<sequence length="420" mass="49175">MNESHKKSFFRYLLIFSLLFSSMAMFTVLMLQGENSNRLDRSIVYNLKTNFELNHFNQKPNLYIFEQVIINSQSTINQEQNRFIPYQETVMLSNWVKGNYSSVAVRKDRFQNKLLVITANLSSGETVSASSEYEITITEVDFESAKPIEIIGEDTRDEIYALYSNQKDTYYQGSNQELINLSYNIVGNETDSIKIARKIVTWISTNIKYSKYSYKFYIDMSWGALETFQTREGVCWDFSELMVTLLRIQHIPARTVIGFVLDKNEPKEGDIFEFYYNWKNKSYESNPLSLHAWVEYFVPEYGWLASDPTWSDAGLTYFNELDVIHFRFGAGAWFSMPISPFWEGSYLSLYPISLIPRNSSEYNFTIKITVMESILEVSLPLPIIINDNLIFICLPYLIINIFEFPMKKYLIKTIKLKELF</sequence>
<keyword evidence="1" id="KW-0812">Transmembrane</keyword>
<dbReference type="PANTHER" id="PTHR33490">
    <property type="entry name" value="BLR5614 PROTEIN-RELATED"/>
    <property type="match status" value="1"/>
</dbReference>
<feature type="transmembrane region" description="Helical" evidence="1">
    <location>
        <begin position="12"/>
        <end position="31"/>
    </location>
</feature>
<dbReference type="PANTHER" id="PTHR33490:SF3">
    <property type="entry name" value="CONSERVED INTEGRAL MEMBRANE PROTEIN"/>
    <property type="match status" value="1"/>
</dbReference>
<organism evidence="3">
    <name type="scientific">marine sediment metagenome</name>
    <dbReference type="NCBI Taxonomy" id="412755"/>
    <lineage>
        <taxon>unclassified sequences</taxon>
        <taxon>metagenomes</taxon>
        <taxon>ecological metagenomes</taxon>
    </lineage>
</organism>
<proteinExistence type="predicted"/>
<accession>A0A0F9IZP6</accession>
<dbReference type="Pfam" id="PF01841">
    <property type="entry name" value="Transglut_core"/>
    <property type="match status" value="1"/>
</dbReference>
<feature type="domain" description="Transglutaminase-like" evidence="2">
    <location>
        <begin position="227"/>
        <end position="310"/>
    </location>
</feature>
<comment type="caution">
    <text evidence="3">The sequence shown here is derived from an EMBL/GenBank/DDBJ whole genome shotgun (WGS) entry which is preliminary data.</text>
</comment>
<dbReference type="SUPFAM" id="SSF54001">
    <property type="entry name" value="Cysteine proteinases"/>
    <property type="match status" value="1"/>
</dbReference>